<keyword evidence="3 5" id="KW-0687">Ribonucleoprotein</keyword>
<dbReference type="PATRIC" id="fig|35623.3.peg.1317"/>
<evidence type="ECO:0000256" key="2">
    <source>
        <dbReference type="ARBA" id="ARBA00022980"/>
    </source>
</evidence>
<dbReference type="InterPro" id="IPR005822">
    <property type="entry name" value="Ribosomal_uL13"/>
</dbReference>
<dbReference type="GO" id="GO:0006412">
    <property type="term" value="P:translation"/>
    <property type="evidence" value="ECO:0007669"/>
    <property type="project" value="UniProtKB-UniRule"/>
</dbReference>
<dbReference type="InterPro" id="IPR023563">
    <property type="entry name" value="Ribosomal_uL13_CS"/>
</dbReference>
<evidence type="ECO:0000256" key="7">
    <source>
        <dbReference type="RuleBase" id="RU003878"/>
    </source>
</evidence>
<dbReference type="FunCoup" id="A0A061AID9">
    <property type="interactions" value="330"/>
</dbReference>
<dbReference type="GO" id="GO:0017148">
    <property type="term" value="P:negative regulation of translation"/>
    <property type="evidence" value="ECO:0007669"/>
    <property type="project" value="TreeGrafter"/>
</dbReference>
<evidence type="ECO:0000256" key="5">
    <source>
        <dbReference type="HAMAP-Rule" id="MF_01366"/>
    </source>
</evidence>
<evidence type="ECO:0000313" key="9">
    <source>
        <dbReference type="Proteomes" id="UP000032434"/>
    </source>
</evidence>
<dbReference type="AlphaFoldDB" id="A0A061AID9"/>
<dbReference type="PANTHER" id="PTHR11545:SF2">
    <property type="entry name" value="LARGE RIBOSOMAL SUBUNIT PROTEIN UL13M"/>
    <property type="match status" value="1"/>
</dbReference>
<dbReference type="HOGENOM" id="CLU_082184_2_2_14"/>
<dbReference type="HAMAP" id="MF_01366">
    <property type="entry name" value="Ribosomal_uL13"/>
    <property type="match status" value="1"/>
</dbReference>
<keyword evidence="9" id="KW-1185">Reference proteome</keyword>
<dbReference type="NCBIfam" id="TIGR01066">
    <property type="entry name" value="rplM_bact"/>
    <property type="match status" value="1"/>
</dbReference>
<sequence length="142" mass="15870">MKTYMANEATITRKWYVVDAEGKTLGRLATKVATILRGKHKPSYTPHVDTGDYVIVINAEKINLTGNKWNDKIYYKHSGYNGGLTETTAKEQLAKLPTSLVEKAVKGMIPHTTLGADMLRKLFVYAGPEHKHQAQQPESLEV</sequence>
<evidence type="ECO:0000256" key="4">
    <source>
        <dbReference type="ARBA" id="ARBA00035201"/>
    </source>
</evidence>
<organism evidence="8 9">
    <name type="scientific">Acholeplasma oculi</name>
    <dbReference type="NCBI Taxonomy" id="35623"/>
    <lineage>
        <taxon>Bacteria</taxon>
        <taxon>Bacillati</taxon>
        <taxon>Mycoplasmatota</taxon>
        <taxon>Mollicutes</taxon>
        <taxon>Acholeplasmatales</taxon>
        <taxon>Acholeplasmataceae</taxon>
        <taxon>Acholeplasma</taxon>
    </lineage>
</organism>
<comment type="subunit">
    <text evidence="5">Part of the 50S ribosomal subunit.</text>
</comment>
<protein>
    <recommendedName>
        <fullName evidence="4 5">Large ribosomal subunit protein uL13</fullName>
    </recommendedName>
</protein>
<dbReference type="InterPro" id="IPR036899">
    <property type="entry name" value="Ribosomal_uL13_sf"/>
</dbReference>
<comment type="function">
    <text evidence="5 7">This protein is one of the early assembly proteins of the 50S ribosomal subunit, although it is not seen to bind rRNA by itself. It is important during the early stages of 50S assembly.</text>
</comment>
<dbReference type="Pfam" id="PF00572">
    <property type="entry name" value="Ribosomal_L13"/>
    <property type="match status" value="1"/>
</dbReference>
<dbReference type="PANTHER" id="PTHR11545">
    <property type="entry name" value="RIBOSOMAL PROTEIN L13"/>
    <property type="match status" value="1"/>
</dbReference>
<dbReference type="FunFam" id="3.90.1180.10:FF:000001">
    <property type="entry name" value="50S ribosomal protein L13"/>
    <property type="match status" value="1"/>
</dbReference>
<dbReference type="GO" id="GO:0003729">
    <property type="term" value="F:mRNA binding"/>
    <property type="evidence" value="ECO:0007669"/>
    <property type="project" value="TreeGrafter"/>
</dbReference>
<dbReference type="GO" id="GO:0022625">
    <property type="term" value="C:cytosolic large ribosomal subunit"/>
    <property type="evidence" value="ECO:0007669"/>
    <property type="project" value="TreeGrafter"/>
</dbReference>
<evidence type="ECO:0000256" key="1">
    <source>
        <dbReference type="ARBA" id="ARBA00006227"/>
    </source>
</evidence>
<dbReference type="OrthoDB" id="9801330at2"/>
<dbReference type="EMBL" id="LK028559">
    <property type="protein sequence ID" value="CDR31391.1"/>
    <property type="molecule type" value="Genomic_DNA"/>
</dbReference>
<gene>
    <name evidence="5 7 8" type="primary">rplM</name>
    <name evidence="8" type="ORF">Aocu_13180</name>
</gene>
<dbReference type="CDD" id="cd00392">
    <property type="entry name" value="Ribosomal_L13"/>
    <property type="match status" value="1"/>
</dbReference>
<dbReference type="GO" id="GO:0003735">
    <property type="term" value="F:structural constituent of ribosome"/>
    <property type="evidence" value="ECO:0007669"/>
    <property type="project" value="InterPro"/>
</dbReference>
<dbReference type="PROSITE" id="PS00783">
    <property type="entry name" value="RIBOSOMAL_L13"/>
    <property type="match status" value="1"/>
</dbReference>
<dbReference type="STRING" id="35623.Aocu_13180"/>
<evidence type="ECO:0000313" key="8">
    <source>
        <dbReference type="EMBL" id="CDR31391.1"/>
    </source>
</evidence>
<dbReference type="Gene3D" id="3.90.1180.10">
    <property type="entry name" value="Ribosomal protein L13"/>
    <property type="match status" value="1"/>
</dbReference>
<dbReference type="SUPFAM" id="SSF52161">
    <property type="entry name" value="Ribosomal protein L13"/>
    <property type="match status" value="1"/>
</dbReference>
<keyword evidence="2 5" id="KW-0689">Ribosomal protein</keyword>
<dbReference type="InterPro" id="IPR005823">
    <property type="entry name" value="Ribosomal_uL13_bac-type"/>
</dbReference>
<name>A0A061AID9_9MOLU</name>
<dbReference type="KEGG" id="aoc:Aocu_13180"/>
<dbReference type="InParanoid" id="A0A061AID9"/>
<accession>A0A061AID9</accession>
<reference evidence="9" key="1">
    <citation type="submission" date="2014-05" db="EMBL/GenBank/DDBJ databases">
        <authorList>
            <person name="Kube M."/>
        </authorList>
    </citation>
    <scope>NUCLEOTIDE SEQUENCE [LARGE SCALE GENOMIC DNA]</scope>
</reference>
<proteinExistence type="inferred from homology"/>
<dbReference type="RefSeq" id="WP_045749810.1">
    <property type="nucleotide sequence ID" value="NZ_FUZK01000001.1"/>
</dbReference>
<evidence type="ECO:0000256" key="3">
    <source>
        <dbReference type="ARBA" id="ARBA00023274"/>
    </source>
</evidence>
<dbReference type="PIRSF" id="PIRSF002181">
    <property type="entry name" value="Ribosomal_L13"/>
    <property type="match status" value="1"/>
</dbReference>
<comment type="similarity">
    <text evidence="1 5 6">Belongs to the universal ribosomal protein uL13 family.</text>
</comment>
<evidence type="ECO:0000256" key="6">
    <source>
        <dbReference type="RuleBase" id="RU003877"/>
    </source>
</evidence>
<dbReference type="Proteomes" id="UP000032434">
    <property type="component" value="Chromosome 1"/>
</dbReference>